<dbReference type="PANTHER" id="PTHR22045">
    <property type="entry name" value="PROLINE AND SERINE-RICH PROTEIN 3"/>
    <property type="match status" value="1"/>
</dbReference>
<dbReference type="KEGG" id="dord:105993046"/>
<feature type="region of interest" description="Disordered" evidence="1">
    <location>
        <begin position="686"/>
        <end position="719"/>
    </location>
</feature>
<dbReference type="GeneID" id="105993046"/>
<feature type="compositionally biased region" description="Low complexity" evidence="1">
    <location>
        <begin position="447"/>
        <end position="459"/>
    </location>
</feature>
<dbReference type="PANTHER" id="PTHR22045:SF6">
    <property type="entry name" value="PROLINE AND SERINE-RICH PROTEIN 3"/>
    <property type="match status" value="1"/>
</dbReference>
<dbReference type="OrthoDB" id="10043502at2759"/>
<dbReference type="GO" id="GO:0035091">
    <property type="term" value="F:phosphatidylinositol binding"/>
    <property type="evidence" value="ECO:0007669"/>
    <property type="project" value="InterPro"/>
</dbReference>
<protein>
    <submittedName>
        <fullName evidence="3">Proline and serine-rich protein 3-like</fullName>
    </submittedName>
</protein>
<sequence length="719" mass="76552">MGPTCPFSCCLITLGPCSSSPPPQTTQEAGLSARSTDSLDGPGEGSVQPAAPTGGPSVKGKPGKRLSAPRGPFPRLADCAHFHYENVDFGHIQVGGFVPKWQLLLSPEREGPSLSGENELVFGVQVTCQGRSWPVLRSYDDFRSLDAHLHRCIFDRRYINRFRQAQPTSREERQSAGPTPADFWWLQPELPDTSGQFGTAGANESEGKSRRAAAVPTPTKVTSTSQARVLLQEIKQSLNTWKSSLLDLETLSLQSRAARLLKRSKASISSSFSPSEASSSSFPVSSDGFPPLPMTFTPDSSKDSGPKAPATPAPAAASATASPSSSRAPLRPEDDILYQWRQRRKREQAQGGQGDGTWVQPQPAAPTALASPAPQTSFNSVGTQSSCAPPWASLAQAGPPETYIERPFVPPGASPHVLWASSPHGFIWAPQPSSWVTLGTVPPTLLSSTPSPLASTLPSIRGPPATHQGPHTPEQSSPAQPQKLSPEPLRTRAPRQEAAGGIKTTDEGPGPQLRGALGQVVTARLFPNSPGEDTPPSKAESVIRKTRPSQAKVKPPGQEATPSPLDSRARSEGDAQRAKATPPCGGPELRAGKATPSAEAADQPAPTSAEAFKAGTRGPVATPPGGHTPSEELLLQAAQLLQAAEDSDGSEFQEDPVLQVLRAQRAELRQQKRKVEAQISLLVCHTEDPRPWSPPAISPRRRSPRRLRREGASFEARRL</sequence>
<dbReference type="Proteomes" id="UP000081671">
    <property type="component" value="Unplaced"/>
</dbReference>
<dbReference type="AlphaFoldDB" id="A0A1S3FYK2"/>
<dbReference type="InParanoid" id="A0A1S3FYK2"/>
<feature type="compositionally biased region" description="Polar residues" evidence="1">
    <location>
        <begin position="473"/>
        <end position="483"/>
    </location>
</feature>
<feature type="region of interest" description="Disordered" evidence="1">
    <location>
        <begin position="16"/>
        <end position="70"/>
    </location>
</feature>
<feature type="compositionally biased region" description="Polar residues" evidence="1">
    <location>
        <begin position="378"/>
        <end position="387"/>
    </location>
</feature>
<dbReference type="InterPro" id="IPR037646">
    <property type="entry name" value="PROSER3"/>
</dbReference>
<evidence type="ECO:0000313" key="3">
    <source>
        <dbReference type="RefSeq" id="XP_012881633.1"/>
    </source>
</evidence>
<feature type="region of interest" description="Disordered" evidence="1">
    <location>
        <begin position="165"/>
        <end position="225"/>
    </location>
</feature>
<dbReference type="InterPro" id="IPR036871">
    <property type="entry name" value="PX_dom_sf"/>
</dbReference>
<feature type="compositionally biased region" description="Polar residues" evidence="1">
    <location>
        <begin position="25"/>
        <end position="38"/>
    </location>
</feature>
<feature type="compositionally biased region" description="Basic residues" evidence="1">
    <location>
        <begin position="699"/>
        <end position="708"/>
    </location>
</feature>
<feature type="compositionally biased region" description="Low complexity" evidence="1">
    <location>
        <begin position="360"/>
        <end position="377"/>
    </location>
</feature>
<feature type="compositionally biased region" description="Low complexity" evidence="1">
    <location>
        <begin position="308"/>
        <end position="329"/>
    </location>
</feature>
<organism evidence="2 3">
    <name type="scientific">Dipodomys ordii</name>
    <name type="common">Ord's kangaroo rat</name>
    <dbReference type="NCBI Taxonomy" id="10020"/>
    <lineage>
        <taxon>Eukaryota</taxon>
        <taxon>Metazoa</taxon>
        <taxon>Chordata</taxon>
        <taxon>Craniata</taxon>
        <taxon>Vertebrata</taxon>
        <taxon>Euteleostomi</taxon>
        <taxon>Mammalia</taxon>
        <taxon>Eutheria</taxon>
        <taxon>Euarchontoglires</taxon>
        <taxon>Glires</taxon>
        <taxon>Rodentia</taxon>
        <taxon>Castorimorpha</taxon>
        <taxon>Heteromyidae</taxon>
        <taxon>Dipodomyinae</taxon>
        <taxon>Dipodomys</taxon>
    </lineage>
</organism>
<feature type="compositionally biased region" description="Basic and acidic residues" evidence="1">
    <location>
        <begin position="709"/>
        <end position="719"/>
    </location>
</feature>
<feature type="region of interest" description="Disordered" evidence="1">
    <location>
        <begin position="447"/>
        <end position="630"/>
    </location>
</feature>
<gene>
    <name evidence="3" type="primary">LOC105993046</name>
</gene>
<evidence type="ECO:0000313" key="2">
    <source>
        <dbReference type="Proteomes" id="UP000081671"/>
    </source>
</evidence>
<dbReference type="SUPFAM" id="SSF64268">
    <property type="entry name" value="PX domain"/>
    <property type="match status" value="1"/>
</dbReference>
<accession>A0A1S3FYK2</accession>
<evidence type="ECO:0000256" key="1">
    <source>
        <dbReference type="SAM" id="MobiDB-lite"/>
    </source>
</evidence>
<feature type="compositionally biased region" description="Low complexity" evidence="1">
    <location>
        <begin position="266"/>
        <end position="286"/>
    </location>
</feature>
<reference evidence="3" key="1">
    <citation type="submission" date="2025-08" db="UniProtKB">
        <authorList>
            <consortium name="RefSeq"/>
        </authorList>
    </citation>
    <scope>IDENTIFICATION</scope>
    <source>
        <tissue evidence="3">Kidney</tissue>
    </source>
</reference>
<proteinExistence type="predicted"/>
<dbReference type="RefSeq" id="XP_012881633.1">
    <property type="nucleotide sequence ID" value="XM_013026179.1"/>
</dbReference>
<feature type="compositionally biased region" description="Basic and acidic residues" evidence="1">
    <location>
        <begin position="567"/>
        <end position="577"/>
    </location>
</feature>
<keyword evidence="2" id="KW-1185">Reference proteome</keyword>
<dbReference type="FunCoup" id="A0A1S3FYK2">
    <property type="interactions" value="13"/>
</dbReference>
<name>A0A1S3FYK2_DIPOR</name>
<feature type="region of interest" description="Disordered" evidence="1">
    <location>
        <begin position="265"/>
        <end position="393"/>
    </location>
</feature>